<evidence type="ECO:0000256" key="8">
    <source>
        <dbReference type="ARBA" id="ARBA00023065"/>
    </source>
</evidence>
<keyword evidence="3" id="KW-0813">Transport</keyword>
<keyword evidence="5 13" id="KW-0812">Transmembrane</keyword>
<dbReference type="InterPro" id="IPR051163">
    <property type="entry name" value="Sodium:Solute_Symporter_SSF"/>
</dbReference>
<evidence type="ECO:0000256" key="4">
    <source>
        <dbReference type="ARBA" id="ARBA00022475"/>
    </source>
</evidence>
<dbReference type="GO" id="GO:0015293">
    <property type="term" value="F:symporter activity"/>
    <property type="evidence" value="ECO:0007669"/>
    <property type="project" value="TreeGrafter"/>
</dbReference>
<evidence type="ECO:0000256" key="5">
    <source>
        <dbReference type="ARBA" id="ARBA00022692"/>
    </source>
</evidence>
<comment type="subcellular location">
    <subcellularLocation>
        <location evidence="1">Cell membrane</location>
        <topology evidence="1">Multi-pass membrane protein</topology>
    </subcellularLocation>
</comment>
<evidence type="ECO:0000256" key="1">
    <source>
        <dbReference type="ARBA" id="ARBA00004651"/>
    </source>
</evidence>
<evidence type="ECO:0000256" key="7">
    <source>
        <dbReference type="ARBA" id="ARBA00023053"/>
    </source>
</evidence>
<evidence type="ECO:0000256" key="9">
    <source>
        <dbReference type="ARBA" id="ARBA00023136"/>
    </source>
</evidence>
<keyword evidence="9 13" id="KW-0472">Membrane</keyword>
<evidence type="ECO:0000256" key="3">
    <source>
        <dbReference type="ARBA" id="ARBA00022448"/>
    </source>
</evidence>
<keyword evidence="8" id="KW-0406">Ion transport</keyword>
<dbReference type="PROSITE" id="PS50283">
    <property type="entry name" value="NA_SOLUT_SYMP_3"/>
    <property type="match status" value="1"/>
</dbReference>
<dbReference type="InterPro" id="IPR001734">
    <property type="entry name" value="Na/solute_symporter"/>
</dbReference>
<feature type="transmembrane region" description="Helical" evidence="13">
    <location>
        <begin position="47"/>
        <end position="72"/>
    </location>
</feature>
<evidence type="ECO:0000256" key="2">
    <source>
        <dbReference type="ARBA" id="ARBA00006434"/>
    </source>
</evidence>
<feature type="compositionally biased region" description="Basic and acidic residues" evidence="12">
    <location>
        <begin position="290"/>
        <end position="301"/>
    </location>
</feature>
<feature type="transmembrane region" description="Helical" evidence="13">
    <location>
        <begin position="153"/>
        <end position="172"/>
    </location>
</feature>
<feature type="transmembrane region" description="Helical" evidence="13">
    <location>
        <begin position="212"/>
        <end position="233"/>
    </location>
</feature>
<feature type="region of interest" description="Disordered" evidence="12">
    <location>
        <begin position="290"/>
        <end position="323"/>
    </location>
</feature>
<name>A0A9N9W990_9NEOP</name>
<evidence type="ECO:0000313" key="15">
    <source>
        <dbReference type="Proteomes" id="UP001153714"/>
    </source>
</evidence>
<dbReference type="EMBL" id="OU893342">
    <property type="protein sequence ID" value="CAG9783736.1"/>
    <property type="molecule type" value="Genomic_DNA"/>
</dbReference>
<reference evidence="14" key="2">
    <citation type="submission" date="2022-10" db="EMBL/GenBank/DDBJ databases">
        <authorList>
            <consortium name="ENA_rothamsted_submissions"/>
            <consortium name="culmorum"/>
            <person name="King R."/>
        </authorList>
    </citation>
    <scope>NUCLEOTIDE SEQUENCE</scope>
</reference>
<sequence>MNPDPTVRHSFWSVVVGGTLYWTSMFCANQASVQKYLSVERISQVRVALWVSAIGLTAVYSVNFITGALLAVHYADCDPLQAGITNGSDRLLPLYVMRELGVSKGVPGFFVAGIFAASLGTVASALNSLAAVACQDLATGLLGLTLPEDKGALIARWVCFVCGAVSFALVFAVERLGPVLQLALSFNGMTGGVTLGLFSLGMLFPWANAKGAVAGGVFGLLLVIVAGGGAQLAQKALRISARLGSERRRSSSVRPPSLADDKDMRRRRRLSEMAGGVFYSDLPSDYHHDNPALRLSEKPPPDDYNYNNSFKLESTSIEDSSQC</sequence>
<feature type="transmembrane region" description="Helical" evidence="13">
    <location>
        <begin position="184"/>
        <end position="206"/>
    </location>
</feature>
<dbReference type="Pfam" id="PF00474">
    <property type="entry name" value="SSF"/>
    <property type="match status" value="1"/>
</dbReference>
<keyword evidence="15" id="KW-1185">Reference proteome</keyword>
<reference evidence="14" key="1">
    <citation type="submission" date="2021-12" db="EMBL/GenBank/DDBJ databases">
        <authorList>
            <person name="King R."/>
        </authorList>
    </citation>
    <scope>NUCLEOTIDE SEQUENCE</scope>
</reference>
<protein>
    <submittedName>
        <fullName evidence="14">Uncharacterized protein</fullName>
    </submittedName>
</protein>
<dbReference type="GO" id="GO:0005886">
    <property type="term" value="C:plasma membrane"/>
    <property type="evidence" value="ECO:0007669"/>
    <property type="project" value="UniProtKB-SubCell"/>
</dbReference>
<dbReference type="PANTHER" id="PTHR42985">
    <property type="entry name" value="SODIUM-COUPLED MONOCARBOXYLATE TRANSPORTER"/>
    <property type="match status" value="1"/>
</dbReference>
<evidence type="ECO:0000256" key="10">
    <source>
        <dbReference type="ARBA" id="ARBA00023201"/>
    </source>
</evidence>
<dbReference type="Proteomes" id="UP001153714">
    <property type="component" value="Chromosome 11"/>
</dbReference>
<evidence type="ECO:0000313" key="14">
    <source>
        <dbReference type="EMBL" id="CAG9783736.1"/>
    </source>
</evidence>
<evidence type="ECO:0000256" key="12">
    <source>
        <dbReference type="SAM" id="MobiDB-lite"/>
    </source>
</evidence>
<dbReference type="PANTHER" id="PTHR42985:SF39">
    <property type="entry name" value="GH10366P"/>
    <property type="match status" value="1"/>
</dbReference>
<keyword evidence="10" id="KW-0739">Sodium transport</keyword>
<keyword evidence="6 13" id="KW-1133">Transmembrane helix</keyword>
<keyword evidence="7" id="KW-0915">Sodium</keyword>
<evidence type="ECO:0000256" key="11">
    <source>
        <dbReference type="RuleBase" id="RU362091"/>
    </source>
</evidence>
<proteinExistence type="inferred from homology"/>
<feature type="region of interest" description="Disordered" evidence="12">
    <location>
        <begin position="247"/>
        <end position="266"/>
    </location>
</feature>
<keyword evidence="4" id="KW-1003">Cell membrane</keyword>
<accession>A0A9N9W990</accession>
<feature type="compositionally biased region" description="Polar residues" evidence="12">
    <location>
        <begin position="305"/>
        <end position="323"/>
    </location>
</feature>
<feature type="transmembrane region" description="Helical" evidence="13">
    <location>
        <begin position="108"/>
        <end position="133"/>
    </location>
</feature>
<organism evidence="14 15">
    <name type="scientific">Diatraea saccharalis</name>
    <name type="common">sugarcane borer</name>
    <dbReference type="NCBI Taxonomy" id="40085"/>
    <lineage>
        <taxon>Eukaryota</taxon>
        <taxon>Metazoa</taxon>
        <taxon>Ecdysozoa</taxon>
        <taxon>Arthropoda</taxon>
        <taxon>Hexapoda</taxon>
        <taxon>Insecta</taxon>
        <taxon>Pterygota</taxon>
        <taxon>Neoptera</taxon>
        <taxon>Endopterygota</taxon>
        <taxon>Lepidoptera</taxon>
        <taxon>Glossata</taxon>
        <taxon>Ditrysia</taxon>
        <taxon>Pyraloidea</taxon>
        <taxon>Crambidae</taxon>
        <taxon>Crambinae</taxon>
        <taxon>Diatraea</taxon>
    </lineage>
</organism>
<dbReference type="Gene3D" id="1.20.1730.10">
    <property type="entry name" value="Sodium/glucose cotransporter"/>
    <property type="match status" value="1"/>
</dbReference>
<comment type="similarity">
    <text evidence="2 11">Belongs to the sodium:solute symporter (SSF) (TC 2.A.21) family.</text>
</comment>
<evidence type="ECO:0000256" key="13">
    <source>
        <dbReference type="SAM" id="Phobius"/>
    </source>
</evidence>
<dbReference type="AlphaFoldDB" id="A0A9N9W990"/>
<dbReference type="GO" id="GO:0006814">
    <property type="term" value="P:sodium ion transport"/>
    <property type="evidence" value="ECO:0007669"/>
    <property type="project" value="UniProtKB-KW"/>
</dbReference>
<dbReference type="InterPro" id="IPR038377">
    <property type="entry name" value="Na/Glc_symporter_sf"/>
</dbReference>
<dbReference type="OrthoDB" id="6132759at2759"/>
<gene>
    <name evidence="14" type="ORF">DIATSA_LOCUS1887</name>
</gene>
<evidence type="ECO:0000256" key="6">
    <source>
        <dbReference type="ARBA" id="ARBA00022989"/>
    </source>
</evidence>